<evidence type="ECO:0000256" key="3">
    <source>
        <dbReference type="ARBA" id="ARBA00022801"/>
    </source>
</evidence>
<dbReference type="Pfam" id="PF25275">
    <property type="entry name" value="Golvesin_C"/>
    <property type="match status" value="1"/>
</dbReference>
<evidence type="ECO:0000259" key="7">
    <source>
        <dbReference type="SMART" id="SM00644"/>
    </source>
</evidence>
<accession>A0ABX7NRN8</accession>
<name>A0ABX7NRN8_9BACT</name>
<keyword evidence="4" id="KW-0961">Cell wall biogenesis/degradation</keyword>
<dbReference type="PANTHER" id="PTHR30417">
    <property type="entry name" value="N-ACETYLMURAMOYL-L-ALANINE AMIDASE AMID"/>
    <property type="match status" value="1"/>
</dbReference>
<dbReference type="Proteomes" id="UP000662747">
    <property type="component" value="Chromosome"/>
</dbReference>
<evidence type="ECO:0000313" key="8">
    <source>
        <dbReference type="EMBL" id="QSQ21009.1"/>
    </source>
</evidence>
<evidence type="ECO:0000256" key="2">
    <source>
        <dbReference type="ARBA" id="ARBA00011901"/>
    </source>
</evidence>
<gene>
    <name evidence="8" type="ORF">JY651_38290</name>
</gene>
<dbReference type="SMART" id="SM00644">
    <property type="entry name" value="Ami_2"/>
    <property type="match status" value="1"/>
</dbReference>
<dbReference type="Pfam" id="PF01510">
    <property type="entry name" value="Amidase_2"/>
    <property type="match status" value="1"/>
</dbReference>
<evidence type="ECO:0000256" key="1">
    <source>
        <dbReference type="ARBA" id="ARBA00001561"/>
    </source>
</evidence>
<dbReference type="PROSITE" id="PS51257">
    <property type="entry name" value="PROKAR_LIPOPROTEIN"/>
    <property type="match status" value="1"/>
</dbReference>
<dbReference type="CDD" id="cd06583">
    <property type="entry name" value="PGRP"/>
    <property type="match status" value="1"/>
</dbReference>
<protein>
    <recommendedName>
        <fullName evidence="2">N-acetylmuramoyl-L-alanine amidase</fullName>
        <ecNumber evidence="2">3.5.1.28</ecNumber>
    </recommendedName>
</protein>
<feature type="region of interest" description="Disordered" evidence="5">
    <location>
        <begin position="21"/>
        <end position="46"/>
    </location>
</feature>
<dbReference type="InterPro" id="IPR036505">
    <property type="entry name" value="Amidase/PGRP_sf"/>
</dbReference>
<dbReference type="InterPro" id="IPR023346">
    <property type="entry name" value="Lysozyme-like_dom_sf"/>
</dbReference>
<feature type="chain" id="PRO_5045304748" description="N-acetylmuramoyl-L-alanine amidase" evidence="6">
    <location>
        <begin position="26"/>
        <end position="544"/>
    </location>
</feature>
<dbReference type="SUPFAM" id="SSF53955">
    <property type="entry name" value="Lysozyme-like"/>
    <property type="match status" value="1"/>
</dbReference>
<organism evidence="8 9">
    <name type="scientific">Pyxidicoccus parkwayensis</name>
    <dbReference type="NCBI Taxonomy" id="2813578"/>
    <lineage>
        <taxon>Bacteria</taxon>
        <taxon>Pseudomonadati</taxon>
        <taxon>Myxococcota</taxon>
        <taxon>Myxococcia</taxon>
        <taxon>Myxococcales</taxon>
        <taxon>Cystobacterineae</taxon>
        <taxon>Myxococcaceae</taxon>
        <taxon>Pyxidicoccus</taxon>
    </lineage>
</organism>
<dbReference type="EC" id="3.5.1.28" evidence="2"/>
<feature type="signal peptide" evidence="6">
    <location>
        <begin position="1"/>
        <end position="25"/>
    </location>
</feature>
<dbReference type="EMBL" id="CP071090">
    <property type="protein sequence ID" value="QSQ21009.1"/>
    <property type="molecule type" value="Genomic_DNA"/>
</dbReference>
<dbReference type="InterPro" id="IPR033803">
    <property type="entry name" value="CBD-like_Golvesin-Xly"/>
</dbReference>
<dbReference type="PANTHER" id="PTHR30417:SF1">
    <property type="entry name" value="N-ACETYLMURAMOYL-L-ALANINE AMIDASE AMID"/>
    <property type="match status" value="1"/>
</dbReference>
<feature type="domain" description="N-acetylmuramoyl-L-alanine amidase" evidence="7">
    <location>
        <begin position="239"/>
        <end position="385"/>
    </location>
</feature>
<sequence>MHLFRKTLAATAAAMALTACGPQPAETPAPATETPPTSETPSTAAQDAARAVADAARRTPVQLDAQFAKAAGEFNVPVNLLKAISYAETRWEFVTGTEEFEGRPAAYGLLALRGAHISEGAALAGVTEQAVRTDSLANLRAGAALLSKYATEAGIDRTDLGAWAPVAVRLTDITNTDIQAHYIHNDVYAVLREGAGAFTPEGKVAVSLEPTSVEAKFVLPRMQAFAAGPDYAAAVWHPSPNYNSRPAGTDVSMIVIHTCEGAYSGCWGWLVNPDAGVSAHYVVNESGSEISQLVRESDRAWHVGATYDCSLNGNVSCGLNGTSVNHFAVGIEHGGFASQSSFPAGQIDASAKLSCDITQGQGIVRDSYHIVAHGRLQPATRTDPGPNWPWSTYISKIKSYCGDGSSSGTIVVDSNNANNNAANARFSTVGTWTDGYSAGYYGSGYYYAATEAISAPAVFEFYLPAAATKTIDAWWVSGTNRSPSAPFIVTTSSGNVTVSVNQQANGSKWNTLGTWSFPAGWNKVQLSRWTGAGYVVMADAIQVR</sequence>
<dbReference type="InterPro" id="IPR051206">
    <property type="entry name" value="NAMLAA_amidase_2"/>
</dbReference>
<reference evidence="8 9" key="1">
    <citation type="submission" date="2021-02" db="EMBL/GenBank/DDBJ databases">
        <title>De Novo genome assembly of isolated myxobacteria.</title>
        <authorList>
            <person name="Stevens D.C."/>
        </authorList>
    </citation>
    <scope>NUCLEOTIDE SEQUENCE [LARGE SCALE GENOMIC DNA]</scope>
    <source>
        <strain evidence="9">SCPEA02</strain>
    </source>
</reference>
<evidence type="ECO:0000256" key="4">
    <source>
        <dbReference type="ARBA" id="ARBA00023316"/>
    </source>
</evidence>
<dbReference type="RefSeq" id="WP_206722588.1">
    <property type="nucleotide sequence ID" value="NZ_CP071090.1"/>
</dbReference>
<proteinExistence type="predicted"/>
<evidence type="ECO:0000256" key="5">
    <source>
        <dbReference type="SAM" id="MobiDB-lite"/>
    </source>
</evidence>
<evidence type="ECO:0000256" key="6">
    <source>
        <dbReference type="SAM" id="SignalP"/>
    </source>
</evidence>
<dbReference type="SUPFAM" id="SSF55846">
    <property type="entry name" value="N-acetylmuramoyl-L-alanine amidase-like"/>
    <property type="match status" value="1"/>
</dbReference>
<dbReference type="Gene3D" id="3.40.80.10">
    <property type="entry name" value="Peptidoglycan recognition protein-like"/>
    <property type="match status" value="1"/>
</dbReference>
<comment type="catalytic activity">
    <reaction evidence="1">
        <text>Hydrolyzes the link between N-acetylmuramoyl residues and L-amino acid residues in certain cell-wall glycopeptides.</text>
        <dbReference type="EC" id="3.5.1.28"/>
    </reaction>
</comment>
<dbReference type="InterPro" id="IPR002502">
    <property type="entry name" value="Amidase_domain"/>
</dbReference>
<keyword evidence="3" id="KW-0378">Hydrolase</keyword>
<dbReference type="Gene3D" id="1.10.530.10">
    <property type="match status" value="1"/>
</dbReference>
<keyword evidence="6" id="KW-0732">Signal</keyword>
<evidence type="ECO:0000313" key="9">
    <source>
        <dbReference type="Proteomes" id="UP000662747"/>
    </source>
</evidence>
<keyword evidence="9" id="KW-1185">Reference proteome</keyword>